<dbReference type="AlphaFoldDB" id="A0A8S3WJY2"/>
<dbReference type="EMBL" id="CAJQZP010000493">
    <property type="protein sequence ID" value="CAG4964145.1"/>
    <property type="molecule type" value="Genomic_DNA"/>
</dbReference>
<organism evidence="1 2">
    <name type="scientific">Parnassius apollo</name>
    <name type="common">Apollo butterfly</name>
    <name type="synonym">Papilio apollo</name>
    <dbReference type="NCBI Taxonomy" id="110799"/>
    <lineage>
        <taxon>Eukaryota</taxon>
        <taxon>Metazoa</taxon>
        <taxon>Ecdysozoa</taxon>
        <taxon>Arthropoda</taxon>
        <taxon>Hexapoda</taxon>
        <taxon>Insecta</taxon>
        <taxon>Pterygota</taxon>
        <taxon>Neoptera</taxon>
        <taxon>Endopterygota</taxon>
        <taxon>Lepidoptera</taxon>
        <taxon>Glossata</taxon>
        <taxon>Ditrysia</taxon>
        <taxon>Papilionoidea</taxon>
        <taxon>Papilionidae</taxon>
        <taxon>Parnassiinae</taxon>
        <taxon>Parnassini</taxon>
        <taxon>Parnassius</taxon>
        <taxon>Parnassius</taxon>
    </lineage>
</organism>
<gene>
    <name evidence="1" type="ORF">PAPOLLO_LOCUS7098</name>
</gene>
<accession>A0A8S3WJY2</accession>
<dbReference type="OrthoDB" id="2668416at2759"/>
<proteinExistence type="predicted"/>
<sequence>MDSSDEEMFLFQILFDEENRIKKKQRSVKYWVHDINRKRNIHGEFCHLFSDLQKDPSKFFQYFRMTFEKYQELLNILDLKKQNTRFRKPIPSEERLALCLRFLATGNSFRSLAFSFRMGERTPKKKNKRNSAGDLTPELEEKLYQHILEMEACLYGLTPKDDYEFVILLEDNDNLPAIENENMIVDPLFSELNDVDDNGIPKDVTSDVPPFSCTSVESTDVNTMQTIPSASKTPVILSPDLSDNCNNINIQPETSIIATKEVKQ</sequence>
<evidence type="ECO:0000313" key="2">
    <source>
        <dbReference type="Proteomes" id="UP000691718"/>
    </source>
</evidence>
<reference evidence="1" key="1">
    <citation type="submission" date="2021-04" db="EMBL/GenBank/DDBJ databases">
        <authorList>
            <person name="Tunstrom K."/>
        </authorList>
    </citation>
    <scope>NUCLEOTIDE SEQUENCE</scope>
</reference>
<keyword evidence="2" id="KW-1185">Reference proteome</keyword>
<evidence type="ECO:0000313" key="1">
    <source>
        <dbReference type="EMBL" id="CAG4964145.1"/>
    </source>
</evidence>
<dbReference type="Proteomes" id="UP000691718">
    <property type="component" value="Unassembled WGS sequence"/>
</dbReference>
<protein>
    <submittedName>
        <fullName evidence="1">(apollo) hypothetical protein</fullName>
    </submittedName>
</protein>
<comment type="caution">
    <text evidence="1">The sequence shown here is derived from an EMBL/GenBank/DDBJ whole genome shotgun (WGS) entry which is preliminary data.</text>
</comment>
<name>A0A8S3WJY2_PARAO</name>